<reference evidence="8 9" key="1">
    <citation type="submission" date="2017-05" db="EMBL/GenBank/DDBJ databases">
        <title>Genome sequence of Candidatus Fukatsuia symbiotica and Candidatus Hamiltonella defensa from Acyrthosiphon pisum strain 5D.</title>
        <authorList>
            <person name="Patel V.A."/>
            <person name="Chevignon G."/>
            <person name="Russell J.A."/>
            <person name="Oliver K.M."/>
        </authorList>
    </citation>
    <scope>NUCLEOTIDE SEQUENCE [LARGE SCALE GENOMIC DNA]</scope>
    <source>
        <strain evidence="8 9">5D</strain>
    </source>
</reference>
<evidence type="ECO:0000256" key="2">
    <source>
        <dbReference type="ARBA" id="ARBA00008234"/>
    </source>
</evidence>
<comment type="subcellular location">
    <subcellularLocation>
        <location evidence="1">Secreted</location>
    </subcellularLocation>
</comment>
<evidence type="ECO:0000313" key="9">
    <source>
        <dbReference type="Proteomes" id="UP000261875"/>
    </source>
</evidence>
<keyword evidence="9" id="KW-1185">Reference proteome</keyword>
<dbReference type="OrthoDB" id="106957at2"/>
<feature type="domain" description="Sphingomyelin phosphodiesterase C-terminal" evidence="7">
    <location>
        <begin position="372"/>
        <end position="485"/>
    </location>
</feature>
<evidence type="ECO:0000256" key="5">
    <source>
        <dbReference type="ARBA" id="ARBA00023180"/>
    </source>
</evidence>
<dbReference type="InterPro" id="IPR004843">
    <property type="entry name" value="Calcineurin-like_PHP"/>
</dbReference>
<dbReference type="InterPro" id="IPR045473">
    <property type="entry name" value="ASM_C"/>
</dbReference>
<organism evidence="8 9">
    <name type="scientific">Candidatus Fukatsuia symbiotica</name>
    <dbReference type="NCBI Taxonomy" id="1878942"/>
    <lineage>
        <taxon>Bacteria</taxon>
        <taxon>Pseudomonadati</taxon>
        <taxon>Pseudomonadota</taxon>
        <taxon>Gammaproteobacteria</taxon>
        <taxon>Enterobacterales</taxon>
        <taxon>Yersiniaceae</taxon>
        <taxon>Candidatus Fukatsuia</taxon>
    </lineage>
</organism>
<keyword evidence="4" id="KW-0378">Hydrolase</keyword>
<evidence type="ECO:0000256" key="1">
    <source>
        <dbReference type="ARBA" id="ARBA00004613"/>
    </source>
</evidence>
<dbReference type="STRING" id="1878942.GCA_900128755_00858"/>
<evidence type="ECO:0000256" key="4">
    <source>
        <dbReference type="ARBA" id="ARBA00022801"/>
    </source>
</evidence>
<evidence type="ECO:0000259" key="7">
    <source>
        <dbReference type="Pfam" id="PF19272"/>
    </source>
</evidence>
<sequence length="491" mass="56803">MLSESVLGIKLVSTYNVVQPKKGTSMGIINFFHLRKVAFICSFLIVTGCTDKVYPEKTVTFITISDLHFNPFYNCDIKNDTCLIIDKLQAAPTSQWKEILERYEQSKQIYNKDTNYFLFHSVLGTLKKRADDTHAQFVLLLGDVLAHDYNKNYIKYTGDTSSIGIQNFVNKTMQFITNELKNRLSSIDVYTVVGNNDTYSDHYTSEAVFYKNIAKIWSQSIKDEKNRIKMENDFSKGGYYSLELSKQKKLRLIVLNTNFFSTLGKGLDIEAKEELNWLHNELSSVHKKNQKAIIALHIPVGIDAYQSVIQSDVVSLWDPQNTQQFLSQLEYYSNEIIAIFSGHLHTDFFEIIKFNGRTKNIFLTGTPAVSPLFSNNPGFKLYRYSRNTLELQGYSTYYYPLDSIRPEWKLAYDSNKNYKLACRSCNLMKAMDKIKPSGELADSYQKFYMLRKDLQPITKENKWVPYYCAIRNLTAETYQVCLKNLAFRKGI</sequence>
<dbReference type="SUPFAM" id="SSF56300">
    <property type="entry name" value="Metallo-dependent phosphatases"/>
    <property type="match status" value="1"/>
</dbReference>
<dbReference type="InterPro" id="IPR029052">
    <property type="entry name" value="Metallo-depent_PP-like"/>
</dbReference>
<dbReference type="GO" id="GO:0016787">
    <property type="term" value="F:hydrolase activity"/>
    <property type="evidence" value="ECO:0007669"/>
    <property type="project" value="UniProtKB-KW"/>
</dbReference>
<dbReference type="PANTHER" id="PTHR10340:SF57">
    <property type="entry name" value="METALLOPHOS DOMAIN-CONTAINING PROTEIN"/>
    <property type="match status" value="1"/>
</dbReference>
<comment type="similarity">
    <text evidence="2">Belongs to the acid sphingomyelinase family.</text>
</comment>
<dbReference type="Pfam" id="PF00149">
    <property type="entry name" value="Metallophos"/>
    <property type="match status" value="1"/>
</dbReference>
<dbReference type="AlphaFoldDB" id="A0A2U8I8W8"/>
<name>A0A2U8I8W8_9GAMM</name>
<gene>
    <name evidence="8" type="ORF">CCS41_08565</name>
</gene>
<proteinExistence type="inferred from homology"/>
<dbReference type="Proteomes" id="UP000261875">
    <property type="component" value="Chromosome"/>
</dbReference>
<dbReference type="Gene3D" id="3.60.21.10">
    <property type="match status" value="1"/>
</dbReference>
<feature type="domain" description="Calcineurin-like phosphoesterase" evidence="6">
    <location>
        <begin position="61"/>
        <end position="346"/>
    </location>
</feature>
<keyword evidence="3" id="KW-0964">Secreted</keyword>
<evidence type="ECO:0000256" key="3">
    <source>
        <dbReference type="ARBA" id="ARBA00022525"/>
    </source>
</evidence>
<dbReference type="GO" id="GO:0005576">
    <property type="term" value="C:extracellular region"/>
    <property type="evidence" value="ECO:0007669"/>
    <property type="project" value="UniProtKB-SubCell"/>
</dbReference>
<keyword evidence="5" id="KW-0325">Glycoprotein</keyword>
<dbReference type="Pfam" id="PF19272">
    <property type="entry name" value="ASMase_C"/>
    <property type="match status" value="1"/>
</dbReference>
<accession>A0A2U8I8W8</accession>
<dbReference type="EMBL" id="CP021659">
    <property type="protein sequence ID" value="AWK14515.1"/>
    <property type="molecule type" value="Genomic_DNA"/>
</dbReference>
<evidence type="ECO:0000313" key="8">
    <source>
        <dbReference type="EMBL" id="AWK14515.1"/>
    </source>
</evidence>
<dbReference type="KEGG" id="fsm:CCS41_08565"/>
<evidence type="ECO:0000259" key="6">
    <source>
        <dbReference type="Pfam" id="PF00149"/>
    </source>
</evidence>
<dbReference type="PANTHER" id="PTHR10340">
    <property type="entry name" value="SPHINGOMYELIN PHOSPHODIESTERASE"/>
    <property type="match status" value="1"/>
</dbReference>
<protein>
    <submittedName>
        <fullName evidence="8">Uncharacterized protein</fullName>
    </submittedName>
</protein>